<dbReference type="EMBL" id="CM000881">
    <property type="protein sequence ID" value="PNT73094.1"/>
    <property type="molecule type" value="Genomic_DNA"/>
</dbReference>
<reference evidence="3" key="3">
    <citation type="submission" date="2018-08" db="UniProtKB">
        <authorList>
            <consortium name="EnsemblPlants"/>
        </authorList>
    </citation>
    <scope>IDENTIFICATION</scope>
    <source>
        <strain evidence="3">cv. Bd21</strain>
    </source>
</reference>
<dbReference type="EMBL" id="CM000881">
    <property type="protein sequence ID" value="PNT73097.1"/>
    <property type="molecule type" value="Genomic_DNA"/>
</dbReference>
<dbReference type="InParanoid" id="A0A2K2DFM9"/>
<evidence type="ECO:0000313" key="3">
    <source>
        <dbReference type="EnsemblPlants" id="PNT73093"/>
    </source>
</evidence>
<name>A0A2K2DFM9_BRADI</name>
<evidence type="ECO:0000256" key="1">
    <source>
        <dbReference type="SAM" id="MobiDB-lite"/>
    </source>
</evidence>
<dbReference type="EnsemblPlants" id="PNT73098">
    <property type="protein sequence ID" value="PNT73098"/>
    <property type="gene ID" value="BRADI_2g53182v3"/>
</dbReference>
<reference evidence="2 3" key="1">
    <citation type="journal article" date="2010" name="Nature">
        <title>Genome sequencing and analysis of the model grass Brachypodium distachyon.</title>
        <authorList>
            <consortium name="International Brachypodium Initiative"/>
        </authorList>
    </citation>
    <scope>NUCLEOTIDE SEQUENCE [LARGE SCALE GENOMIC DNA]</scope>
    <source>
        <strain evidence="2 3">Bd21</strain>
    </source>
</reference>
<dbReference type="EnsemblPlants" id="PNT73097">
    <property type="protein sequence ID" value="PNT73097"/>
    <property type="gene ID" value="BRADI_2g53182v3"/>
</dbReference>
<dbReference type="Gramene" id="PNT73093">
    <property type="protein sequence ID" value="PNT73093"/>
    <property type="gene ID" value="BRADI_2g53182v3"/>
</dbReference>
<evidence type="ECO:0000313" key="2">
    <source>
        <dbReference type="EMBL" id="PNT73098.1"/>
    </source>
</evidence>
<dbReference type="AlphaFoldDB" id="A0A2K2DFM9"/>
<dbReference type="Gramene" id="PNT73094">
    <property type="protein sequence ID" value="PNT73094"/>
    <property type="gene ID" value="BRADI_2g53182v3"/>
</dbReference>
<reference evidence="2" key="2">
    <citation type="submission" date="2017-06" db="EMBL/GenBank/DDBJ databases">
        <title>WGS assembly of Brachypodium distachyon.</title>
        <authorList>
            <consortium name="The International Brachypodium Initiative"/>
            <person name="Lucas S."/>
            <person name="Harmon-Smith M."/>
            <person name="Lail K."/>
            <person name="Tice H."/>
            <person name="Grimwood J."/>
            <person name="Bruce D."/>
            <person name="Barry K."/>
            <person name="Shu S."/>
            <person name="Lindquist E."/>
            <person name="Wang M."/>
            <person name="Pitluck S."/>
            <person name="Vogel J.P."/>
            <person name="Garvin D.F."/>
            <person name="Mockler T.C."/>
            <person name="Schmutz J."/>
            <person name="Rokhsar D."/>
            <person name="Bevan M.W."/>
        </authorList>
    </citation>
    <scope>NUCLEOTIDE SEQUENCE</scope>
    <source>
        <strain evidence="2">Bd21</strain>
    </source>
</reference>
<dbReference type="Gramene" id="PNT73098">
    <property type="protein sequence ID" value="PNT73098"/>
    <property type="gene ID" value="BRADI_2g53182v3"/>
</dbReference>
<keyword evidence="4" id="KW-1185">Reference proteome</keyword>
<dbReference type="Proteomes" id="UP000008810">
    <property type="component" value="Chromosome 2"/>
</dbReference>
<dbReference type="Gramene" id="PNT73095">
    <property type="protein sequence ID" value="PNT73095"/>
    <property type="gene ID" value="BRADI_2g53182v3"/>
</dbReference>
<feature type="region of interest" description="Disordered" evidence="1">
    <location>
        <begin position="226"/>
        <end position="361"/>
    </location>
</feature>
<dbReference type="EMBL" id="CM000881">
    <property type="protein sequence ID" value="PNT73098.1"/>
    <property type="molecule type" value="Genomic_DNA"/>
</dbReference>
<dbReference type="EMBL" id="CM000881">
    <property type="protein sequence ID" value="PNT73093.1"/>
    <property type="molecule type" value="Genomic_DNA"/>
</dbReference>
<evidence type="ECO:0000313" key="4">
    <source>
        <dbReference type="Proteomes" id="UP000008810"/>
    </source>
</evidence>
<gene>
    <name evidence="2" type="ORF">BRADI_2g53182v3</name>
</gene>
<organism evidence="2">
    <name type="scientific">Brachypodium distachyon</name>
    <name type="common">Purple false brome</name>
    <name type="synonym">Trachynia distachya</name>
    <dbReference type="NCBI Taxonomy" id="15368"/>
    <lineage>
        <taxon>Eukaryota</taxon>
        <taxon>Viridiplantae</taxon>
        <taxon>Streptophyta</taxon>
        <taxon>Embryophyta</taxon>
        <taxon>Tracheophyta</taxon>
        <taxon>Spermatophyta</taxon>
        <taxon>Magnoliopsida</taxon>
        <taxon>Liliopsida</taxon>
        <taxon>Poales</taxon>
        <taxon>Poaceae</taxon>
        <taxon>BOP clade</taxon>
        <taxon>Pooideae</taxon>
        <taxon>Stipodae</taxon>
        <taxon>Brachypodieae</taxon>
        <taxon>Brachypodium</taxon>
    </lineage>
</organism>
<dbReference type="Gramene" id="PNT73096">
    <property type="protein sequence ID" value="PNT73096"/>
    <property type="gene ID" value="BRADI_2g53182v3"/>
</dbReference>
<dbReference type="EMBL" id="CM000881">
    <property type="protein sequence ID" value="PNT73096.1"/>
    <property type="molecule type" value="Genomic_DNA"/>
</dbReference>
<dbReference type="EnsemblPlants" id="PNT73093">
    <property type="protein sequence ID" value="PNT73093"/>
    <property type="gene ID" value="BRADI_2g53182v3"/>
</dbReference>
<dbReference type="EMBL" id="CM000881">
    <property type="protein sequence ID" value="PNT73095.1"/>
    <property type="molecule type" value="Genomic_DNA"/>
</dbReference>
<dbReference type="EnsemblPlants" id="PNT73095">
    <property type="protein sequence ID" value="PNT73095"/>
    <property type="gene ID" value="BRADI_2g53182v3"/>
</dbReference>
<accession>A0A2K2DFM9</accession>
<dbReference type="Gramene" id="PNT73097">
    <property type="protein sequence ID" value="PNT73097"/>
    <property type="gene ID" value="BRADI_2g53182v3"/>
</dbReference>
<proteinExistence type="predicted"/>
<dbReference type="EnsemblPlants" id="PNT73094">
    <property type="protein sequence ID" value="PNT73094"/>
    <property type="gene ID" value="BRADI_2g53182v3"/>
</dbReference>
<protein>
    <submittedName>
        <fullName evidence="2 3">Uncharacterized protein</fullName>
    </submittedName>
</protein>
<sequence>MVSTLRPSRKSMVNDRASPPTRAFSLAKPLYQSGGLVQRFGAGLVRRAGGDELRSEGWLVGDWEVWRSVAEIARFSTRLFALVETRNQRNLSGSLYLSSLKAEKSPALSTWPLGRRPFGIRGRFFAVCFRSPPEARDHPSLPAGEHSGPASPSPFPSLYLFGARVRACAAASLRVRHRHRVRTDQIDPDLLYALQYVLPKIDTRTYVIEDPASGGADLPFRADTHGEVINAPVPSPARERSKRRVEEENLWTDVSPIPSSARARGKRRMEENPSAEIPWYEASPSTPERPKSPTQSAAPLPPPVDGQSAIPSVGGSPAPISLPYYPLSPTAPLNPPLAIESQNPRAGLPEAGTQPQAHENF</sequence>
<dbReference type="EnsemblPlants" id="PNT73096">
    <property type="protein sequence ID" value="PNT73096"/>
    <property type="gene ID" value="BRADI_2g53182v3"/>
</dbReference>